<proteinExistence type="predicted"/>
<dbReference type="PANTHER" id="PTHR30627:SF2">
    <property type="entry name" value="PEPTIDOGLYCAN D,D-TRANSPEPTIDASE MRDA"/>
    <property type="match status" value="1"/>
</dbReference>
<accession>A0A0P9XT06</accession>
<protein>
    <submittedName>
        <fullName evidence="2">Penicillin-binding protein</fullName>
    </submittedName>
</protein>
<evidence type="ECO:0000259" key="1">
    <source>
        <dbReference type="Pfam" id="PF03717"/>
    </source>
</evidence>
<dbReference type="InterPro" id="IPR012338">
    <property type="entry name" value="Beta-lactam/transpept-like"/>
</dbReference>
<evidence type="ECO:0000313" key="3">
    <source>
        <dbReference type="Proteomes" id="UP000050420"/>
    </source>
</evidence>
<dbReference type="Gene3D" id="3.90.1310.10">
    <property type="entry name" value="Penicillin-binding protein 2a (Domain 2)"/>
    <property type="match status" value="1"/>
</dbReference>
<sequence length="82" mass="8849">GKTGIERFYESELHGHVGYEEVETNAQGRVLRVLKHTDPVPGKNITLTLDAHLQAAAENALGDRRGSVVALDPETGEVLAMV</sequence>
<organism evidence="2 3">
    <name type="scientific">Pseudomonas amygdali pv. mori</name>
    <dbReference type="NCBI Taxonomy" id="34065"/>
    <lineage>
        <taxon>Bacteria</taxon>
        <taxon>Pseudomonadati</taxon>
        <taxon>Pseudomonadota</taxon>
        <taxon>Gammaproteobacteria</taxon>
        <taxon>Pseudomonadales</taxon>
        <taxon>Pseudomonadaceae</taxon>
        <taxon>Pseudomonas</taxon>
        <taxon>Pseudomonas amygdali</taxon>
    </lineage>
</organism>
<dbReference type="Pfam" id="PF03717">
    <property type="entry name" value="PBP_dimer"/>
    <property type="match status" value="1"/>
</dbReference>
<dbReference type="GO" id="GO:0071555">
    <property type="term" value="P:cell wall organization"/>
    <property type="evidence" value="ECO:0007669"/>
    <property type="project" value="TreeGrafter"/>
</dbReference>
<comment type="caution">
    <text evidence="2">The sequence shown here is derived from an EMBL/GenBank/DDBJ whole genome shotgun (WGS) entry which is preliminary data.</text>
</comment>
<dbReference type="InterPro" id="IPR050515">
    <property type="entry name" value="Beta-lactam/transpept"/>
</dbReference>
<dbReference type="SUPFAM" id="SSF56601">
    <property type="entry name" value="beta-lactamase/transpeptidase-like"/>
    <property type="match status" value="1"/>
</dbReference>
<dbReference type="GO" id="GO:0008658">
    <property type="term" value="F:penicillin binding"/>
    <property type="evidence" value="ECO:0007669"/>
    <property type="project" value="InterPro"/>
</dbReference>
<dbReference type="PANTHER" id="PTHR30627">
    <property type="entry name" value="PEPTIDOGLYCAN D,D-TRANSPEPTIDASE"/>
    <property type="match status" value="1"/>
</dbReference>
<feature type="non-terminal residue" evidence="2">
    <location>
        <position position="1"/>
    </location>
</feature>
<reference evidence="2 3" key="1">
    <citation type="submission" date="2015-09" db="EMBL/GenBank/DDBJ databases">
        <title>Genome announcement of multiple Pseudomonas syringae strains.</title>
        <authorList>
            <person name="Thakur S."/>
            <person name="Wang P.W."/>
            <person name="Gong Y."/>
            <person name="Weir B.S."/>
            <person name="Guttman D.S."/>
        </authorList>
    </citation>
    <scope>NUCLEOTIDE SEQUENCE [LARGE SCALE GENOMIC DNA]</scope>
    <source>
        <strain evidence="2 3">ICMP4331</strain>
    </source>
</reference>
<feature type="non-terminal residue" evidence="2">
    <location>
        <position position="82"/>
    </location>
</feature>
<gene>
    <name evidence="2" type="ORF">ALO63_05337</name>
</gene>
<dbReference type="Gene3D" id="3.40.710.10">
    <property type="entry name" value="DD-peptidase/beta-lactamase superfamily"/>
    <property type="match status" value="1"/>
</dbReference>
<feature type="domain" description="Penicillin-binding protein dimerisation" evidence="1">
    <location>
        <begin position="1"/>
        <end position="34"/>
    </location>
</feature>
<dbReference type="GO" id="GO:0071972">
    <property type="term" value="F:peptidoglycan L,D-transpeptidase activity"/>
    <property type="evidence" value="ECO:0007669"/>
    <property type="project" value="TreeGrafter"/>
</dbReference>
<dbReference type="AlphaFoldDB" id="A0A0P9XT06"/>
<name>A0A0P9XT06_PSEA0</name>
<dbReference type="Proteomes" id="UP000050420">
    <property type="component" value="Unassembled WGS sequence"/>
</dbReference>
<dbReference type="GO" id="GO:0005886">
    <property type="term" value="C:plasma membrane"/>
    <property type="evidence" value="ECO:0007669"/>
    <property type="project" value="TreeGrafter"/>
</dbReference>
<evidence type="ECO:0000313" key="2">
    <source>
        <dbReference type="EMBL" id="KPX98067.1"/>
    </source>
</evidence>
<dbReference type="EMBL" id="LJQU01000174">
    <property type="protein sequence ID" value="KPX98067.1"/>
    <property type="molecule type" value="Genomic_DNA"/>
</dbReference>
<dbReference type="InterPro" id="IPR005311">
    <property type="entry name" value="PBP_dimer"/>
</dbReference>